<dbReference type="PROSITE" id="PS51462">
    <property type="entry name" value="NUDIX"/>
    <property type="match status" value="1"/>
</dbReference>
<name>A0ABX4YEC3_9LEPT</name>
<keyword evidence="9" id="KW-1185">Reference proteome</keyword>
<dbReference type="SUPFAM" id="SSF55811">
    <property type="entry name" value="Nudix"/>
    <property type="match status" value="1"/>
</dbReference>
<dbReference type="CDD" id="cd03426">
    <property type="entry name" value="NUDIX_CoAse_Nudt7"/>
    <property type="match status" value="1"/>
</dbReference>
<comment type="cofactor">
    <cofactor evidence="2">
        <name>Mg(2+)</name>
        <dbReference type="ChEBI" id="CHEBI:18420"/>
    </cofactor>
</comment>
<evidence type="ECO:0000256" key="2">
    <source>
        <dbReference type="ARBA" id="ARBA00001946"/>
    </source>
</evidence>
<evidence type="ECO:0000313" key="9">
    <source>
        <dbReference type="Proteomes" id="UP000094669"/>
    </source>
</evidence>
<dbReference type="InterPro" id="IPR045121">
    <property type="entry name" value="CoAse"/>
</dbReference>
<dbReference type="PANTHER" id="PTHR12992">
    <property type="entry name" value="NUDIX HYDROLASE"/>
    <property type="match status" value="1"/>
</dbReference>
<proteinExistence type="predicted"/>
<protein>
    <submittedName>
        <fullName evidence="8">CoA pyrophosphatase</fullName>
    </submittedName>
</protein>
<comment type="caution">
    <text evidence="8">The sequence shown here is derived from an EMBL/GenBank/DDBJ whole genome shotgun (WGS) entry which is preliminary data.</text>
</comment>
<dbReference type="Proteomes" id="UP000094669">
    <property type="component" value="Unassembled WGS sequence"/>
</dbReference>
<evidence type="ECO:0000256" key="4">
    <source>
        <dbReference type="ARBA" id="ARBA00022801"/>
    </source>
</evidence>
<feature type="domain" description="Nudix hydrolase" evidence="7">
    <location>
        <begin position="27"/>
        <end position="160"/>
    </location>
</feature>
<sequence length="213" mass="24351">MIKLDLEELKRRLTLNPMGEENLPDDIAASSVIMPIFQTSEGDGFLLQKRNPNLIAHPGQIAFPGGVKDPEDKNLLETALREWREEMGVPADQLEVIGNYKGMFTNTGYHITPFLSLYKGNFKFSYNPEEVEQIIRLELNRLYQAPFYSIKIKRNPAGPVVEVYYFDLKEGLLWGATARILVDFLREHADFEREPILRKPNLSAAPFLDPQKG</sequence>
<keyword evidence="4" id="KW-0378">Hydrolase</keyword>
<gene>
    <name evidence="8" type="ORF">BES34_017765</name>
</gene>
<comment type="cofactor">
    <cofactor evidence="1">
        <name>Mn(2+)</name>
        <dbReference type="ChEBI" id="CHEBI:29035"/>
    </cofactor>
</comment>
<accession>A0ABX4YEC3</accession>
<organism evidence="8 9">
    <name type="scientific">Leptospira inadai serovar Lyme</name>
    <dbReference type="NCBI Taxonomy" id="293084"/>
    <lineage>
        <taxon>Bacteria</taxon>
        <taxon>Pseudomonadati</taxon>
        <taxon>Spirochaetota</taxon>
        <taxon>Spirochaetia</taxon>
        <taxon>Leptospirales</taxon>
        <taxon>Leptospiraceae</taxon>
        <taxon>Leptospira</taxon>
    </lineage>
</organism>
<keyword evidence="6" id="KW-0464">Manganese</keyword>
<evidence type="ECO:0000256" key="1">
    <source>
        <dbReference type="ARBA" id="ARBA00001936"/>
    </source>
</evidence>
<dbReference type="Gene3D" id="3.90.79.10">
    <property type="entry name" value="Nucleoside Triphosphate Pyrophosphohydrolase"/>
    <property type="match status" value="1"/>
</dbReference>
<dbReference type="PANTHER" id="PTHR12992:SF11">
    <property type="entry name" value="MITOCHONDRIAL COENZYME A DIPHOSPHATASE NUDT8"/>
    <property type="match status" value="1"/>
</dbReference>
<evidence type="ECO:0000313" key="8">
    <source>
        <dbReference type="EMBL" id="PNV73060.1"/>
    </source>
</evidence>
<dbReference type="InterPro" id="IPR000086">
    <property type="entry name" value="NUDIX_hydrolase_dom"/>
</dbReference>
<reference evidence="8" key="1">
    <citation type="submission" date="2018-01" db="EMBL/GenBank/DDBJ databases">
        <title>Genomic characterization of Leptospira inadai serogroup Lyme isolated from captured rat in Brazil and comparative analysis with human reference strain.</title>
        <authorList>
            <person name="Moreno L.Z."/>
            <person name="Loureiro A.P."/>
            <person name="Miraglia F."/>
            <person name="Kremer F.S."/>
            <person name="Eslabao M.R."/>
            <person name="Dellagostin O.A."/>
            <person name="Lilenbaum W."/>
            <person name="Moreno A.M."/>
        </authorList>
    </citation>
    <scope>NUCLEOTIDE SEQUENCE [LARGE SCALE GENOMIC DNA]</scope>
    <source>
        <strain evidence="8">M34/99</strain>
    </source>
</reference>
<dbReference type="EMBL" id="MCRM02000025">
    <property type="protein sequence ID" value="PNV73060.1"/>
    <property type="molecule type" value="Genomic_DNA"/>
</dbReference>
<evidence type="ECO:0000256" key="5">
    <source>
        <dbReference type="ARBA" id="ARBA00022842"/>
    </source>
</evidence>
<dbReference type="Pfam" id="PF00293">
    <property type="entry name" value="NUDIX"/>
    <property type="match status" value="1"/>
</dbReference>
<keyword evidence="5" id="KW-0460">Magnesium</keyword>
<keyword evidence="3" id="KW-0479">Metal-binding</keyword>
<evidence type="ECO:0000256" key="6">
    <source>
        <dbReference type="ARBA" id="ARBA00023211"/>
    </source>
</evidence>
<dbReference type="InterPro" id="IPR015797">
    <property type="entry name" value="NUDIX_hydrolase-like_dom_sf"/>
</dbReference>
<evidence type="ECO:0000256" key="3">
    <source>
        <dbReference type="ARBA" id="ARBA00022723"/>
    </source>
</evidence>
<evidence type="ECO:0000259" key="7">
    <source>
        <dbReference type="PROSITE" id="PS51462"/>
    </source>
</evidence>